<comment type="similarity">
    <text evidence="1">Belongs to the EamA transporter family.</text>
</comment>
<dbReference type="SUPFAM" id="SSF103481">
    <property type="entry name" value="Multidrug resistance efflux transporter EmrE"/>
    <property type="match status" value="1"/>
</dbReference>
<dbReference type="Pfam" id="PF00892">
    <property type="entry name" value="EamA"/>
    <property type="match status" value="1"/>
</dbReference>
<keyword evidence="2" id="KW-0812">Transmembrane</keyword>
<dbReference type="GO" id="GO:0016020">
    <property type="term" value="C:membrane"/>
    <property type="evidence" value="ECO:0007669"/>
    <property type="project" value="InterPro"/>
</dbReference>
<protein>
    <submittedName>
        <fullName evidence="4">EamA-like transporter family</fullName>
    </submittedName>
</protein>
<dbReference type="InterPro" id="IPR000620">
    <property type="entry name" value="EamA_dom"/>
</dbReference>
<dbReference type="RefSeq" id="WP_005422524.1">
    <property type="nucleotide sequence ID" value="NZ_CZBA01000004.1"/>
</dbReference>
<accession>A0A174MJD8</accession>
<dbReference type="InterPro" id="IPR037185">
    <property type="entry name" value="EmrE-like"/>
</dbReference>
<evidence type="ECO:0000313" key="4">
    <source>
        <dbReference type="EMBL" id="CUP33819.1"/>
    </source>
</evidence>
<evidence type="ECO:0000259" key="3">
    <source>
        <dbReference type="Pfam" id="PF00892"/>
    </source>
</evidence>
<proteinExistence type="inferred from homology"/>
<dbReference type="OrthoDB" id="129711at2"/>
<feature type="transmembrane region" description="Helical" evidence="2">
    <location>
        <begin position="41"/>
        <end position="59"/>
    </location>
</feature>
<dbReference type="GeneID" id="79803777"/>
<evidence type="ECO:0000256" key="1">
    <source>
        <dbReference type="ARBA" id="ARBA00007362"/>
    </source>
</evidence>
<gene>
    <name evidence="4" type="ORF">ERS852533_01037</name>
</gene>
<feature type="transmembrane region" description="Helical" evidence="2">
    <location>
        <begin position="65"/>
        <end position="87"/>
    </location>
</feature>
<keyword evidence="2" id="KW-1133">Transmembrane helix</keyword>
<evidence type="ECO:0000313" key="5">
    <source>
        <dbReference type="Proteomes" id="UP000095413"/>
    </source>
</evidence>
<dbReference type="Gene3D" id="1.10.3730.20">
    <property type="match status" value="1"/>
</dbReference>
<organism evidence="4 5">
    <name type="scientific">Blautia obeum</name>
    <dbReference type="NCBI Taxonomy" id="40520"/>
    <lineage>
        <taxon>Bacteria</taxon>
        <taxon>Bacillati</taxon>
        <taxon>Bacillota</taxon>
        <taxon>Clostridia</taxon>
        <taxon>Lachnospirales</taxon>
        <taxon>Lachnospiraceae</taxon>
        <taxon>Blautia</taxon>
    </lineage>
</organism>
<evidence type="ECO:0000256" key="2">
    <source>
        <dbReference type="SAM" id="Phobius"/>
    </source>
</evidence>
<name>A0A174MJD8_9FIRM</name>
<dbReference type="Proteomes" id="UP000095413">
    <property type="component" value="Unassembled WGS sequence"/>
</dbReference>
<dbReference type="EMBL" id="CZBA01000004">
    <property type="protein sequence ID" value="CUP33819.1"/>
    <property type="molecule type" value="Genomic_DNA"/>
</dbReference>
<dbReference type="AlphaFoldDB" id="A0A174MJD8"/>
<keyword evidence="2" id="KW-0472">Membrane</keyword>
<reference evidence="4 5" key="1">
    <citation type="submission" date="2015-09" db="EMBL/GenBank/DDBJ databases">
        <authorList>
            <consortium name="Pathogen Informatics"/>
        </authorList>
    </citation>
    <scope>NUCLEOTIDE SEQUENCE [LARGE SCALE GENOMIC DNA]</scope>
    <source>
        <strain evidence="4 5">2789STDY5834921</strain>
    </source>
</reference>
<sequence length="111" mass="12530">MKNDNLFYHPDDYDFFGSVASLFLKKASGTEGLLALIKNPYLYIGGDLYLFSAVLNIWILRVLEYSVVLPLTSLTYIWTMVLSYFILKEKITKKKIGGVILILIGAICVSL</sequence>
<feature type="domain" description="EamA" evidence="3">
    <location>
        <begin position="40"/>
        <end position="110"/>
    </location>
</feature>